<feature type="domain" description="Winged helix-turn helix" evidence="1">
    <location>
        <begin position="9"/>
        <end position="60"/>
    </location>
</feature>
<evidence type="ECO:0000313" key="3">
    <source>
        <dbReference type="Proteomes" id="UP000053477"/>
    </source>
</evidence>
<dbReference type="OrthoDB" id="3203937at2759"/>
<dbReference type="Pfam" id="PF13592">
    <property type="entry name" value="HTH_33"/>
    <property type="match status" value="1"/>
</dbReference>
<accession>A0A0H2RGY3</accession>
<keyword evidence="3" id="KW-1185">Reference proteome</keyword>
<dbReference type="AlphaFoldDB" id="A0A0H2RGY3"/>
<reference evidence="2 3" key="1">
    <citation type="submission" date="2015-04" db="EMBL/GenBank/DDBJ databases">
        <title>Complete genome sequence of Schizopora paradoxa KUC8140, a cosmopolitan wood degrader in East Asia.</title>
        <authorList>
            <consortium name="DOE Joint Genome Institute"/>
            <person name="Min B."/>
            <person name="Park H."/>
            <person name="Jang Y."/>
            <person name="Kim J.-J."/>
            <person name="Kim K.H."/>
            <person name="Pangilinan J."/>
            <person name="Lipzen A."/>
            <person name="Riley R."/>
            <person name="Grigoriev I.V."/>
            <person name="Spatafora J.W."/>
            <person name="Choi I.-G."/>
        </authorList>
    </citation>
    <scope>NUCLEOTIDE SEQUENCE [LARGE SCALE GENOMIC DNA]</scope>
    <source>
        <strain evidence="2 3">KUC8140</strain>
    </source>
</reference>
<dbReference type="InParanoid" id="A0A0H2RGY3"/>
<dbReference type="STRING" id="27342.A0A0H2RGY3"/>
<evidence type="ECO:0000313" key="2">
    <source>
        <dbReference type="EMBL" id="KLO04146.1"/>
    </source>
</evidence>
<dbReference type="InterPro" id="IPR025959">
    <property type="entry name" value="Winged_HTH_dom"/>
</dbReference>
<feature type="non-terminal residue" evidence="2">
    <location>
        <position position="1"/>
    </location>
</feature>
<proteinExistence type="predicted"/>
<sequence length="80" mass="9198">VKGTCDAYLDELRKELEAVSGTKVSDSTVWRALQRSGYTMKKLTKVAIERNELKREEFRQHMALSYLPDQLVFVDESACD</sequence>
<dbReference type="EMBL" id="KQ086677">
    <property type="protein sequence ID" value="KLO04146.1"/>
    <property type="molecule type" value="Genomic_DNA"/>
</dbReference>
<gene>
    <name evidence="2" type="ORF">SCHPADRAFT_797458</name>
</gene>
<feature type="non-terminal residue" evidence="2">
    <location>
        <position position="80"/>
    </location>
</feature>
<evidence type="ECO:0000259" key="1">
    <source>
        <dbReference type="Pfam" id="PF13592"/>
    </source>
</evidence>
<name>A0A0H2RGY3_9AGAM</name>
<protein>
    <recommendedName>
        <fullName evidence="1">Winged helix-turn helix domain-containing protein</fullName>
    </recommendedName>
</protein>
<dbReference type="Proteomes" id="UP000053477">
    <property type="component" value="Unassembled WGS sequence"/>
</dbReference>
<organism evidence="2 3">
    <name type="scientific">Schizopora paradoxa</name>
    <dbReference type="NCBI Taxonomy" id="27342"/>
    <lineage>
        <taxon>Eukaryota</taxon>
        <taxon>Fungi</taxon>
        <taxon>Dikarya</taxon>
        <taxon>Basidiomycota</taxon>
        <taxon>Agaricomycotina</taxon>
        <taxon>Agaricomycetes</taxon>
        <taxon>Hymenochaetales</taxon>
        <taxon>Schizoporaceae</taxon>
        <taxon>Schizopora</taxon>
    </lineage>
</organism>